<dbReference type="PROSITE" id="PS51783">
    <property type="entry name" value="PH_BEACH"/>
    <property type="match status" value="1"/>
</dbReference>
<dbReference type="SUPFAM" id="SSF81837">
    <property type="entry name" value="BEACH domain"/>
    <property type="match status" value="1"/>
</dbReference>
<reference evidence="7 8" key="1">
    <citation type="submission" date="2012-05" db="EMBL/GenBank/DDBJ databases">
        <title>Recombination and specialization in a pathogen metapopulation.</title>
        <authorList>
            <person name="Gardiner A."/>
            <person name="Kemen E."/>
            <person name="Schultz-Larsen T."/>
            <person name="MacLean D."/>
            <person name="Van Oosterhout C."/>
            <person name="Jones J.D.G."/>
        </authorList>
    </citation>
    <scope>NUCLEOTIDE SEQUENCE [LARGE SCALE GENOMIC DNA]</scope>
    <source>
        <strain evidence="7 8">Ac Nc2</strain>
    </source>
</reference>
<evidence type="ECO:0008006" key="9">
    <source>
        <dbReference type="Google" id="ProtNLM"/>
    </source>
</evidence>
<dbReference type="InterPro" id="IPR050865">
    <property type="entry name" value="BEACH_Domain"/>
</dbReference>
<dbReference type="Gene3D" id="1.10.1540.10">
    <property type="entry name" value="BEACH domain"/>
    <property type="match status" value="1"/>
</dbReference>
<evidence type="ECO:0000256" key="2">
    <source>
        <dbReference type="ARBA" id="ARBA00022737"/>
    </source>
</evidence>
<dbReference type="EMBL" id="CAIX01000146">
    <property type="protein sequence ID" value="CCI46978.1"/>
    <property type="molecule type" value="Genomic_DNA"/>
</dbReference>
<dbReference type="PANTHER" id="PTHR13743">
    <property type="entry name" value="BEIGE/BEACH-RELATED"/>
    <property type="match status" value="1"/>
</dbReference>
<dbReference type="InterPro" id="IPR013320">
    <property type="entry name" value="ConA-like_dom_sf"/>
</dbReference>
<dbReference type="OrthoDB" id="26681at2759"/>
<dbReference type="Gene3D" id="2.30.29.30">
    <property type="entry name" value="Pleckstrin-homology domain (PH domain)/Phosphotyrosine-binding domain (PTB)"/>
    <property type="match status" value="1"/>
</dbReference>
<keyword evidence="2" id="KW-0677">Repeat</keyword>
<evidence type="ECO:0000313" key="7">
    <source>
        <dbReference type="EMBL" id="CCI46978.1"/>
    </source>
</evidence>
<dbReference type="InterPro" id="IPR023362">
    <property type="entry name" value="PH-BEACH_dom"/>
</dbReference>
<dbReference type="SMART" id="SM01026">
    <property type="entry name" value="Beach"/>
    <property type="match status" value="1"/>
</dbReference>
<dbReference type="PROSITE" id="PS50082">
    <property type="entry name" value="WD_REPEATS_2"/>
    <property type="match status" value="1"/>
</dbReference>
<dbReference type="Proteomes" id="UP000053237">
    <property type="component" value="Unassembled WGS sequence"/>
</dbReference>
<dbReference type="SUPFAM" id="SSF49899">
    <property type="entry name" value="Concanavalin A-like lectins/glucanases"/>
    <property type="match status" value="1"/>
</dbReference>
<proteinExistence type="predicted"/>
<evidence type="ECO:0000313" key="8">
    <source>
        <dbReference type="Proteomes" id="UP000053237"/>
    </source>
</evidence>
<comment type="caution">
    <text evidence="7">The sequence shown here is derived from an EMBL/GenBank/DDBJ whole genome shotgun (WGS) entry which is preliminary data.</text>
</comment>
<feature type="region of interest" description="Disordered" evidence="4">
    <location>
        <begin position="1374"/>
        <end position="1393"/>
    </location>
</feature>
<evidence type="ECO:0000259" key="5">
    <source>
        <dbReference type="PROSITE" id="PS50197"/>
    </source>
</evidence>
<feature type="compositionally biased region" description="Basic and acidic residues" evidence="4">
    <location>
        <begin position="1375"/>
        <end position="1389"/>
    </location>
</feature>
<feature type="repeat" description="WD" evidence="3">
    <location>
        <begin position="2119"/>
        <end position="2160"/>
    </location>
</feature>
<evidence type="ECO:0000256" key="4">
    <source>
        <dbReference type="SAM" id="MobiDB-lite"/>
    </source>
</evidence>
<dbReference type="PROSITE" id="PS50197">
    <property type="entry name" value="BEACH"/>
    <property type="match status" value="1"/>
</dbReference>
<sequence length="2358" mass="266533">MSTALSDILADIENGQLRDVNLVRDAPKKMDDLLKLLCDIICQVAPNYDLKLFDLLRQSIKLYVQNWTYTCHCTHPKTVYSSFFSTESVNLLHRSQLNSIHERIKLYKAQTHTTTSTICIPDTENSILKTVLDTVNTLNRNGITNIAIMDQFIAHLHELFSLSVNTFQVIQLFEAVRTSRSPARSSLLDMISSLFRSTYEPRGIFIMRGPHTGILVSIQLDPPLNLKKGYSFSVTLKSIEAEIVPIITILGIHGQGLTVYIDKNEFVVQCIGNSESFFQQQQLRIPFEAVRKRLNTLWTQLCIVHARSILYKDKWTLYVDGKVFFSGHLSYFDPMCSSKNLFCIGIALQSTTIHRFQGQMCNPTLFDQALVDIEAEKLHNLNTESDAFNAEASSSHHLFSFDARYSDIKHRITFDTNGAECVGILEPNTHPIITNSVNQAMDGIGGCATFLLLLLDQNPMVTFSAEETGKLLEAVSIGIDSNPASRWNFIRANGVEVLAVVLESIPHAFLTRSILQSVCSILGSLSAVSTEAQMACYVYQTFFAKTFWFESPLETQKLLFGEKISKYIESIRIWRLQRLLPIHSDAKEADATLTVNTTFFCTLLEEMYCSQSLDANEEERSILRKLVINHVIDRLLFPKNCVGDSEEWKQLLAYICSVSHAQSPKSVVVGELLQYVANCLHSLEPNSGSRQTLYANILRISKGTLRLWWQPLLCTLSSVRYNALCVLEAYAFEKVMFHRRDALMLHSALSLRPLDVASMEIVLDIVLGRRKRIQNHTRTTRTVQATRIDMIPHVLVAICSQIDVHLQAFVLLEILDVIEADGVKEAIRSWPQWLSRLLALMRLEEANSTLIKRTDESVRLCCLLGDTSTSTSDTLDAIQRLYSSGNQSDARIVIESAFDAHYAFDIGRAFLKLAIGLCPDMCRYIVRKLAFRMIIDVSTHALVYAEHGWRVALELYFHHHDDISMISTILIACFEKLTPQLRIIRTNETNVWGNMTQFAAIITHIYLYFSTKSSDSELLRHAASMWSLVLPHIASLNWNQLNASMVSSSEESQNTISSLLVANLSQSRSLALQIWTQYIALDPNHCDAKAFQTPLEQLRVLEPDCCAYNWLPTRSIDLYIFLVDVCFDILTQGDALHVSTRQCISQVIVKIARTALKSKYFDDLTEVTLIKAFQIIASTDLSFFKNSSELDELQGLWKWQLDQNKGQVDTAKNSVSRGFSNQNAGFQTSWASFISNHAGGEFNPFIVQKDVTLRASILSDEMTACEALWTDLASWEASFSEKMTRKRDAYELSHLLSSKCAAERFHSRARKLMTLTGQQPNEFGRFVYKLGRRETRFRIRLVKKVAEACRVPALSRECDLESLSDSTGHLPRYRVSLDRRSSQENEGGWRSETGSEYDLFADAHMRAAILKSSIGKEQQEQAFEDFSSEDEDELAEHNSVVKPNGPIEGQGMKQEAADRVNQTLGTSSFGASVMNLVGGVAERVQQAARDAKEVVDFQVDALYTARDVISDEAHSVFQEVSTMIDNATSPKAAHARDGDKDLKHESTFVPTTLKQEYRVDANLIHHMQIIQGELVLTASRLHFRPSCVMDEQGNVIAEKGAVEWRFLLKHRRWKVDDIVTLYRRRYLLKANAIELFISSSRKNYFFTLAMNRIVPFFEALMARRPLLLRKSPMMRRLRLPSSLFRNSNMTFRWTQHEVSTFEYLMWLNTVAGRTYNDLTQYPIFPWILSDYDSKTLDLSRSSSFRDLAKPMGALDPDRLAFFLDRCAGFEDPDIPKFLYGSHYSNIGAVLYYLIRLEPFTSFARSFQGGKFDHADRMFHSIPESWRNCLTDPVDLKELTPEWFYLPEFLVNCNDCDFGVRQNGVHVGDVVLPAWAASPEDFIAKNYAALESEYVSQHLHHWIDLIFGYKQRGAAAKAANNVFFYLTYEGMVDVDSIADAVIRASMRAQIAHFGQTPSQLLREPHPLRLRFSEEMTTKPQASDTCRMTVLRVPHNAAIRYIRVTQSAVLCMDDHACVSCHRVIGKHAQKFQQTSFFQEVPSKLSSPTVRLPDREPNMLLSREFMELYDRKSHKIIVRPQGIPLPRNMAFLNGNTVFCTGGHHDFSARFYSTADGSLLTRLLQHQSVVQCVATNALGTLLILGCQDGTISVWKTTEPTFTRLEAVKMFRSGKGRPVHAKDYAADQVLLGHTAPITSVAVLKDAAICISGSANNVCLSHHIWNGSILQEYNVPGHQSPGILSLAISELGHFVVQSLGTGVPMLYTFHWNGSMIASLDLQNSVMDNVDICARYAKVIISNSREAKMLTVYTLEDLVNIPLPKCHGDISAQALSPDQTHVIFGTAQSKLIIIPLFYASLFENV</sequence>
<protein>
    <recommendedName>
        <fullName evidence="9">BEACH domain-containing protein</fullName>
    </recommendedName>
</protein>
<feature type="domain" description="BEACH" evidence="5">
    <location>
        <begin position="1678"/>
        <end position="1967"/>
    </location>
</feature>
<accession>A0A024GJU4</accession>
<gene>
    <name evidence="7" type="ORF">BN9_079330</name>
</gene>
<dbReference type="SUPFAM" id="SSF50978">
    <property type="entry name" value="WD40 repeat-like"/>
    <property type="match status" value="1"/>
</dbReference>
<dbReference type="Pfam" id="PF02138">
    <property type="entry name" value="Beach"/>
    <property type="match status" value="1"/>
</dbReference>
<dbReference type="InterPro" id="IPR000409">
    <property type="entry name" value="BEACH_dom"/>
</dbReference>
<dbReference type="Pfam" id="PF20426">
    <property type="entry name" value="NBCH_WD40"/>
    <property type="match status" value="1"/>
</dbReference>
<evidence type="ECO:0000256" key="1">
    <source>
        <dbReference type="ARBA" id="ARBA00022574"/>
    </source>
</evidence>
<dbReference type="Pfam" id="PF15787">
    <property type="entry name" value="DUF4704"/>
    <property type="match status" value="1"/>
</dbReference>
<dbReference type="Pfam" id="PF14844">
    <property type="entry name" value="PH_BEACH"/>
    <property type="match status" value="1"/>
</dbReference>
<dbReference type="InterPro" id="IPR036372">
    <property type="entry name" value="BEACH_dom_sf"/>
</dbReference>
<keyword evidence="1 3" id="KW-0853">WD repeat</keyword>
<dbReference type="SUPFAM" id="SSF50729">
    <property type="entry name" value="PH domain-like"/>
    <property type="match status" value="1"/>
</dbReference>
<dbReference type="InterPro" id="IPR001680">
    <property type="entry name" value="WD40_rpt"/>
</dbReference>
<dbReference type="InterPro" id="IPR015943">
    <property type="entry name" value="WD40/YVTN_repeat-like_dom_sf"/>
</dbReference>
<dbReference type="CDD" id="cd06071">
    <property type="entry name" value="Beach"/>
    <property type="match status" value="1"/>
</dbReference>
<dbReference type="Gene3D" id="2.130.10.10">
    <property type="entry name" value="YVTN repeat-like/Quinoprotein amine dehydrogenase"/>
    <property type="match status" value="1"/>
</dbReference>
<dbReference type="InterPro" id="IPR011993">
    <property type="entry name" value="PH-like_dom_sf"/>
</dbReference>
<name>A0A024GJU4_9STRA</name>
<evidence type="ECO:0000256" key="3">
    <source>
        <dbReference type="PROSITE-ProRule" id="PRU00221"/>
    </source>
</evidence>
<keyword evidence="8" id="KW-1185">Reference proteome</keyword>
<dbReference type="SMART" id="SM00320">
    <property type="entry name" value="WD40"/>
    <property type="match status" value="2"/>
</dbReference>
<organism evidence="7 8">
    <name type="scientific">Albugo candida</name>
    <dbReference type="NCBI Taxonomy" id="65357"/>
    <lineage>
        <taxon>Eukaryota</taxon>
        <taxon>Sar</taxon>
        <taxon>Stramenopiles</taxon>
        <taxon>Oomycota</taxon>
        <taxon>Peronosporomycetes</taxon>
        <taxon>Albuginales</taxon>
        <taxon>Albuginaceae</taxon>
        <taxon>Albugo</taxon>
    </lineage>
</organism>
<feature type="domain" description="BEACH-type PH" evidence="6">
    <location>
        <begin position="1550"/>
        <end position="1661"/>
    </location>
</feature>
<dbReference type="InParanoid" id="A0A024GJU4"/>
<dbReference type="InterPro" id="IPR031570">
    <property type="entry name" value="NBEA/BDCP_DUF4704"/>
</dbReference>
<dbReference type="FunFam" id="1.10.1540.10:FF:000001">
    <property type="entry name" value="neurobeachin isoform X1"/>
    <property type="match status" value="1"/>
</dbReference>
<dbReference type="InterPro" id="IPR046851">
    <property type="entry name" value="NBCH_WD40"/>
</dbReference>
<evidence type="ECO:0000259" key="6">
    <source>
        <dbReference type="PROSITE" id="PS51783"/>
    </source>
</evidence>
<dbReference type="STRING" id="65357.A0A024GJU4"/>
<dbReference type="InterPro" id="IPR036322">
    <property type="entry name" value="WD40_repeat_dom_sf"/>
</dbReference>